<dbReference type="AlphaFoldDB" id="A0AAV8YZ92"/>
<comment type="caution">
    <text evidence="1">The sequence shown here is derived from an EMBL/GenBank/DDBJ whole genome shotgun (WGS) entry which is preliminary data.</text>
</comment>
<keyword evidence="2" id="KW-1185">Reference proteome</keyword>
<organism evidence="1 2">
    <name type="scientific">Aromia moschata</name>
    <dbReference type="NCBI Taxonomy" id="1265417"/>
    <lineage>
        <taxon>Eukaryota</taxon>
        <taxon>Metazoa</taxon>
        <taxon>Ecdysozoa</taxon>
        <taxon>Arthropoda</taxon>
        <taxon>Hexapoda</taxon>
        <taxon>Insecta</taxon>
        <taxon>Pterygota</taxon>
        <taxon>Neoptera</taxon>
        <taxon>Endopterygota</taxon>
        <taxon>Coleoptera</taxon>
        <taxon>Polyphaga</taxon>
        <taxon>Cucujiformia</taxon>
        <taxon>Chrysomeloidea</taxon>
        <taxon>Cerambycidae</taxon>
        <taxon>Cerambycinae</taxon>
        <taxon>Callichromatini</taxon>
        <taxon>Aromia</taxon>
    </lineage>
</organism>
<accession>A0AAV8YZ92</accession>
<name>A0AAV8YZ92_9CUCU</name>
<evidence type="ECO:0000313" key="1">
    <source>
        <dbReference type="EMBL" id="KAJ8957168.1"/>
    </source>
</evidence>
<protein>
    <submittedName>
        <fullName evidence="1">Uncharacterized protein</fullName>
    </submittedName>
</protein>
<sequence>MGEVDSPCFSLQAIILPKICSDLPVSRFSLENYPHLKKLQFANPTLNIPGAIDILLGADIFSKYSSTRSYIRNSGKWKPFQKSHVYPPMINSANKILYQHIHEMQRVGLPFLYRFAMKNLLFRGLVT</sequence>
<gene>
    <name evidence="1" type="ORF">NQ318_007729</name>
</gene>
<proteinExistence type="predicted"/>
<reference evidence="1" key="1">
    <citation type="journal article" date="2023" name="Insect Mol. Biol.">
        <title>Genome sequencing provides insights into the evolution of gene families encoding plant cell wall-degrading enzymes in longhorned beetles.</title>
        <authorList>
            <person name="Shin N.R."/>
            <person name="Okamura Y."/>
            <person name="Kirsch R."/>
            <person name="Pauchet Y."/>
        </authorList>
    </citation>
    <scope>NUCLEOTIDE SEQUENCE</scope>
    <source>
        <strain evidence="1">AMC_N1</strain>
    </source>
</reference>
<evidence type="ECO:0000313" key="2">
    <source>
        <dbReference type="Proteomes" id="UP001162162"/>
    </source>
</evidence>
<dbReference type="EMBL" id="JAPWTK010000024">
    <property type="protein sequence ID" value="KAJ8957168.1"/>
    <property type="molecule type" value="Genomic_DNA"/>
</dbReference>
<dbReference type="Proteomes" id="UP001162162">
    <property type="component" value="Unassembled WGS sequence"/>
</dbReference>